<gene>
    <name evidence="5" type="primary">kasA</name>
</gene>
<dbReference type="SMART" id="SM00822">
    <property type="entry name" value="PKS_KR"/>
    <property type="match status" value="1"/>
</dbReference>
<dbReference type="Gene3D" id="3.40.50.12780">
    <property type="entry name" value="N-terminal domain of ligase-like"/>
    <property type="match status" value="1"/>
</dbReference>
<evidence type="ECO:0000256" key="1">
    <source>
        <dbReference type="ARBA" id="ARBA00006432"/>
    </source>
</evidence>
<dbReference type="Pfam" id="PF21394">
    <property type="entry name" value="Beta-ketacyl_N"/>
    <property type="match status" value="1"/>
</dbReference>
<dbReference type="GO" id="GO:0031177">
    <property type="term" value="F:phosphopantetheine binding"/>
    <property type="evidence" value="ECO:0007669"/>
    <property type="project" value="InterPro"/>
</dbReference>
<dbReference type="PROSITE" id="PS00455">
    <property type="entry name" value="AMP_BINDING"/>
    <property type="match status" value="1"/>
</dbReference>
<feature type="domain" description="Carrier" evidence="4">
    <location>
        <begin position="1272"/>
        <end position="1347"/>
    </location>
</feature>
<dbReference type="InterPro" id="IPR049490">
    <property type="entry name" value="C883_1060-like_KR_N"/>
</dbReference>
<dbReference type="InterPro" id="IPR042099">
    <property type="entry name" value="ANL_N_sf"/>
</dbReference>
<dbReference type="CDD" id="cd08953">
    <property type="entry name" value="KR_2_SDR_x"/>
    <property type="match status" value="1"/>
</dbReference>
<dbReference type="FunFam" id="1.10.1200.10:FF:000016">
    <property type="entry name" value="Non-ribosomal peptide synthase"/>
    <property type="match status" value="1"/>
</dbReference>
<protein>
    <submittedName>
        <fullName evidence="5">Nonribosomal peptide synthetase</fullName>
    </submittedName>
</protein>
<dbReference type="GO" id="GO:0070566">
    <property type="term" value="F:adenylyltransferase activity"/>
    <property type="evidence" value="ECO:0007669"/>
    <property type="project" value="TreeGrafter"/>
</dbReference>
<dbReference type="PANTHER" id="PTHR22754">
    <property type="entry name" value="DISCO-INTERACTING PROTEIN 2 DIP2 -RELATED"/>
    <property type="match status" value="1"/>
</dbReference>
<dbReference type="SUPFAM" id="SSF56801">
    <property type="entry name" value="Acetyl-CoA synthetase-like"/>
    <property type="match status" value="2"/>
</dbReference>
<dbReference type="InterPro" id="IPR045851">
    <property type="entry name" value="AMP-bd_C_sf"/>
</dbReference>
<reference evidence="5" key="1">
    <citation type="journal article" date="2016" name="PLoS ONE">
        <title>Metagenomic Analysis of the Sponge Discodermia Reveals the Production of the Cyanobacterial Natural Product Kasumigamide by 'Entotheonella'.</title>
        <authorList>
            <person name="Nakashima Y."/>
            <person name="Egami Y."/>
            <person name="Kimura M."/>
            <person name="Wakimoto T."/>
            <person name="Abe I."/>
        </authorList>
    </citation>
    <scope>NUCLEOTIDE SEQUENCE</scope>
</reference>
<keyword evidence="2" id="KW-0596">Phosphopantetheine</keyword>
<dbReference type="PROSITE" id="PS50075">
    <property type="entry name" value="CARRIER"/>
    <property type="match status" value="1"/>
</dbReference>
<evidence type="ECO:0000313" key="5">
    <source>
        <dbReference type="EMBL" id="BAW32322.1"/>
    </source>
</evidence>
<dbReference type="Gene3D" id="3.30.300.30">
    <property type="match status" value="2"/>
</dbReference>
<comment type="similarity">
    <text evidence="1">Belongs to the ATP-dependent AMP-binding enzyme family.</text>
</comment>
<dbReference type="Pfam" id="PF00501">
    <property type="entry name" value="AMP-binding"/>
    <property type="match status" value="1"/>
</dbReference>
<evidence type="ECO:0000256" key="3">
    <source>
        <dbReference type="ARBA" id="ARBA00022553"/>
    </source>
</evidence>
<dbReference type="InterPro" id="IPR020845">
    <property type="entry name" value="AMP-binding_CS"/>
</dbReference>
<evidence type="ECO:0000259" key="4">
    <source>
        <dbReference type="PROSITE" id="PS50075"/>
    </source>
</evidence>
<sequence>MREPEVEACHVLRRMSQDKTGLLLAYVVLTEPGLLKQLEERLRHKLSPDERPALYVVVPALPLAADGAVDEVALAALEVIDDDLLKKWENDLQADPRIEQVAVVAETKHLRQSWLDIDALCPQASAPTQIGASQRLAVTARPDPMHISDAPPSISHGDALRSTATDPVTLRDLLVRAAGAAERKAVVYVESDGSETVQPYPQLLDEATRLLTGLRRLGLQPQDRIIFQLDRASDFIPAFWASILGGMIPVPASIPPAYEPDNSGVHKLHEAWKLLGSPVILTCASLAASVKSVAEALHLDGFRVEVVDELRHHAPAPNHYQAQPQAATLYLLTSGSTGVPKCVMLSHRNLLSMLAGLVQMNGFTRHDTTLNWLPLDHVGSIVFLSLMGVLLQARQVHIPTDVILCEPLRLLNAIEHYRASVSWAPNFAFGLILERCQHAPERRWNLSSMGCLVNAGEAVVAETMQTFLDVFCPQGLPRDAIQPAFGMSETCSGITWSQGFSPAEMTPDMPYVNVGRPIPGASVRIVDDQGNVVDEGAIGHLQVAGPSVFSGYYGNEAATRERFSDGWFSTGDLGCLRHGALFITGREQDVIVINGVNYYSYEIETLAERVDGVTLSFTAAVAVSDGAGSDGEWALFFHPEAFDDASLLRLVRAIRNALVQHGGIRPTHLIPLEKSAIPKTAIGKIQRAALAQAFEAGAFDAIRRRMDVLTGAAKPMPDWFFRKIWRRLMLSMSQPTAGAVTLVLTDRAGLGEALADIGMSQEERCIQVSAGTDFARLTPHRYHLDTTQKAHYRRLFESLENDGIRVDRIVHLLGYDVVVEPIRGMAEIGRILDNGIYSLLFTVQALRSVQGDQHPVSLMVVSSFAQHVRPQDRLTVGKATLSGFLKSLSLECPWLTCLHLDLEPGPPHVLADIVRVEETVVWHEPEVAYRDGERWVPRLENANLAAAPTQAPPFRQGGFYVISGGLGGIGHVIARHLLQQYRAHLLLLGRTELDTSGSTHKHSVYKALQDLPGQVAYEGVDVCDVPKLKQVVHEAARRWGGQLDGIIHLAGATLERWLLEETRAQMAETLQAKVFGTWALQQLLGDWPDIPFISFSSVNGLFGGVGVGAYAAANSFLDAFGHEQAVQRPGRYYGLSWSFWDNVGMSRGYQGHDAVRARGYHVIDPEQGLNAFQAAMGHAAPGLYIGLDPTKRHIRRWVEAPPETMRQLRAYYTVSADQNVVDFADLTIPDRFGTPSTCEGVVLEAMPLDADGAMERDALLAMASSQPAATVAPRTETERQIVAIWRELLASPPTGIESNFFELGGDSLLGAQMIARLHDVFKAELPLQTFFRYPTVVGLAAALMQQEARPGHIEAIAQVHASIEQMTPEQVRALLDAKRQG</sequence>
<dbReference type="SUPFAM" id="SSF47336">
    <property type="entry name" value="ACP-like"/>
    <property type="match status" value="1"/>
</dbReference>
<dbReference type="PANTHER" id="PTHR22754:SF32">
    <property type="entry name" value="DISCO-INTERACTING PROTEIN 2"/>
    <property type="match status" value="1"/>
</dbReference>
<name>A0A1L7NR19_9BACT</name>
<dbReference type="InterPro" id="IPR006162">
    <property type="entry name" value="Ppantetheine_attach_site"/>
</dbReference>
<dbReference type="GO" id="GO:0005886">
    <property type="term" value="C:plasma membrane"/>
    <property type="evidence" value="ECO:0007669"/>
    <property type="project" value="TreeGrafter"/>
</dbReference>
<dbReference type="InterPro" id="IPR009081">
    <property type="entry name" value="PP-bd_ACP"/>
</dbReference>
<dbReference type="InterPro" id="IPR020806">
    <property type="entry name" value="PKS_PP-bd"/>
</dbReference>
<dbReference type="EMBL" id="LC160290">
    <property type="protein sequence ID" value="BAW32322.1"/>
    <property type="molecule type" value="Genomic_DNA"/>
</dbReference>
<dbReference type="Gene3D" id="3.40.50.720">
    <property type="entry name" value="NAD(P)-binding Rossmann-like Domain"/>
    <property type="match status" value="1"/>
</dbReference>
<accession>A0A1L7NR19</accession>
<dbReference type="InterPro" id="IPR013968">
    <property type="entry name" value="PKS_KR"/>
</dbReference>
<evidence type="ECO:0000256" key="2">
    <source>
        <dbReference type="ARBA" id="ARBA00022450"/>
    </source>
</evidence>
<dbReference type="Pfam" id="PF00550">
    <property type="entry name" value="PP-binding"/>
    <property type="match status" value="1"/>
</dbReference>
<dbReference type="Gene3D" id="1.10.1200.10">
    <property type="entry name" value="ACP-like"/>
    <property type="match status" value="1"/>
</dbReference>
<dbReference type="GO" id="GO:0044550">
    <property type="term" value="P:secondary metabolite biosynthetic process"/>
    <property type="evidence" value="ECO:0007669"/>
    <property type="project" value="UniProtKB-ARBA"/>
</dbReference>
<dbReference type="InterPro" id="IPR057326">
    <property type="entry name" value="KR_dom"/>
</dbReference>
<dbReference type="SMART" id="SM00823">
    <property type="entry name" value="PKS_PP"/>
    <property type="match status" value="1"/>
</dbReference>
<dbReference type="Pfam" id="PF08659">
    <property type="entry name" value="KR"/>
    <property type="match status" value="1"/>
</dbReference>
<dbReference type="InterPro" id="IPR036291">
    <property type="entry name" value="NAD(P)-bd_dom_sf"/>
</dbReference>
<dbReference type="SUPFAM" id="SSF51735">
    <property type="entry name" value="NAD(P)-binding Rossmann-fold domains"/>
    <property type="match status" value="2"/>
</dbReference>
<proteinExistence type="inferred from homology"/>
<dbReference type="InterPro" id="IPR036736">
    <property type="entry name" value="ACP-like_sf"/>
</dbReference>
<dbReference type="InterPro" id="IPR000873">
    <property type="entry name" value="AMP-dep_synth/lig_dom"/>
</dbReference>
<dbReference type="GO" id="GO:0006633">
    <property type="term" value="P:fatty acid biosynthetic process"/>
    <property type="evidence" value="ECO:0007669"/>
    <property type="project" value="TreeGrafter"/>
</dbReference>
<keyword evidence="3" id="KW-0597">Phosphoprotein</keyword>
<dbReference type="PROSITE" id="PS00012">
    <property type="entry name" value="PHOSPHOPANTETHEINE"/>
    <property type="match status" value="1"/>
</dbReference>
<organism evidence="5">
    <name type="scientific">uncultured Candidatus Entotheonella sp</name>
    <dbReference type="NCBI Taxonomy" id="312019"/>
    <lineage>
        <taxon>Bacteria</taxon>
        <taxon>Pseudomonadati</taxon>
        <taxon>Nitrospinota/Tectimicrobiota group</taxon>
        <taxon>Candidatus Tectimicrobiota</taxon>
        <taxon>Candidatus Entotheonellia</taxon>
        <taxon>Candidatus Entotheonellales</taxon>
        <taxon>Candidatus Entotheonellaceae</taxon>
        <taxon>Candidatus Entotheonella</taxon>
        <taxon>environmental samples</taxon>
    </lineage>
</organism>